<reference evidence="2 3" key="1">
    <citation type="journal article" date="2019" name="Mol. Ecol. Resour.">
        <title>Improving Illumina assemblies with Hi-C and long reads: an example with the North African dromedary.</title>
        <authorList>
            <person name="Elbers J.P."/>
            <person name="Rogers M.F."/>
            <person name="Perelman P.L."/>
            <person name="Proskuryakova A.A."/>
            <person name="Serdyukova N.A."/>
            <person name="Johnson W.E."/>
            <person name="Horin P."/>
            <person name="Corander J."/>
            <person name="Murphy D."/>
            <person name="Burger P.A."/>
        </authorList>
    </citation>
    <scope>NUCLEOTIDE SEQUENCE [LARGE SCALE GENOMIC DNA]</scope>
    <source>
        <strain evidence="2">Drom800</strain>
        <tissue evidence="2">Blood</tissue>
    </source>
</reference>
<keyword evidence="3" id="KW-1185">Reference proteome</keyword>
<protein>
    <submittedName>
        <fullName evidence="2">Polyadenylate-binding protein-interacting protein 1</fullName>
    </submittedName>
</protein>
<evidence type="ECO:0000256" key="1">
    <source>
        <dbReference type="SAM" id="MobiDB-lite"/>
    </source>
</evidence>
<dbReference type="AlphaFoldDB" id="A0A5N4D0V2"/>
<sequence length="78" mass="9142">MQEIIRRIENVILDANGRRDVNQTLMKLVERWSDYEENGTDFSEAGDPHLDDTDDEMDSEIEETYEQLGLASEHKQKQ</sequence>
<gene>
    <name evidence="2" type="ORF">Cadr_000018440</name>
</gene>
<organism evidence="2 3">
    <name type="scientific">Camelus dromedarius</name>
    <name type="common">Dromedary</name>
    <name type="synonym">Arabian camel</name>
    <dbReference type="NCBI Taxonomy" id="9838"/>
    <lineage>
        <taxon>Eukaryota</taxon>
        <taxon>Metazoa</taxon>
        <taxon>Chordata</taxon>
        <taxon>Craniata</taxon>
        <taxon>Vertebrata</taxon>
        <taxon>Euteleostomi</taxon>
        <taxon>Mammalia</taxon>
        <taxon>Eutheria</taxon>
        <taxon>Laurasiatheria</taxon>
        <taxon>Artiodactyla</taxon>
        <taxon>Tylopoda</taxon>
        <taxon>Camelidae</taxon>
        <taxon>Camelus</taxon>
    </lineage>
</organism>
<feature type="region of interest" description="Disordered" evidence="1">
    <location>
        <begin position="37"/>
        <end position="58"/>
    </location>
</feature>
<dbReference type="Proteomes" id="UP000299084">
    <property type="component" value="Unassembled WGS sequence"/>
</dbReference>
<accession>A0A5N4D0V2</accession>
<comment type="caution">
    <text evidence="2">The sequence shown here is derived from an EMBL/GenBank/DDBJ whole genome shotgun (WGS) entry which is preliminary data.</text>
</comment>
<dbReference type="SMR" id="A0A5N4D0V2"/>
<proteinExistence type="predicted"/>
<evidence type="ECO:0000313" key="2">
    <source>
        <dbReference type="EMBL" id="KAB1264751.1"/>
    </source>
</evidence>
<evidence type="ECO:0000313" key="3">
    <source>
        <dbReference type="Proteomes" id="UP000299084"/>
    </source>
</evidence>
<name>A0A5N4D0V2_CAMDR</name>
<dbReference type="EMBL" id="JWIN03000016">
    <property type="protein sequence ID" value="KAB1264751.1"/>
    <property type="molecule type" value="Genomic_DNA"/>
</dbReference>